<evidence type="ECO:0000256" key="8">
    <source>
        <dbReference type="SAM" id="MobiDB-lite"/>
    </source>
</evidence>
<dbReference type="EMBL" id="NMUH01002335">
    <property type="protein sequence ID" value="MQL99355.1"/>
    <property type="molecule type" value="Genomic_DNA"/>
</dbReference>
<evidence type="ECO:0000313" key="12">
    <source>
        <dbReference type="Proteomes" id="UP000652761"/>
    </source>
</evidence>
<name>A0A843VTT9_COLES</name>
<dbReference type="AlphaFoldDB" id="A0A843VTT9"/>
<evidence type="ECO:0000256" key="1">
    <source>
        <dbReference type="ARBA" id="ARBA00004123"/>
    </source>
</evidence>
<keyword evidence="12" id="KW-1185">Reference proteome</keyword>
<sequence length="249" mass="28047">MFFFSTFFRSVYKKHYPPSLRDEVWRLERIGKEGAFHQKLRAKGINTVQEFLKLWVVDPARLRDILGTGMSDRVWEGTVGHARTCNMGSKLYLHRSPQCTLLLDPICQVQGVLIDGHIHPPQSLHGPQQNFLRQLAREAYEHWEQLEEVDETFAGAASQQQGKALPQIAMQPSPSCSTMYHHTGSQITPAISTNESSDAFQVDTPMASGWAQSPGVAVVRQSSHAYNVSKFSPEGDQDPNPPQGLFRRF</sequence>
<gene>
    <name evidence="11" type="ORF">Taro_032073</name>
</gene>
<dbReference type="GO" id="GO:0003700">
    <property type="term" value="F:DNA-binding transcription factor activity"/>
    <property type="evidence" value="ECO:0007669"/>
    <property type="project" value="TreeGrafter"/>
</dbReference>
<comment type="similarity">
    <text evidence="2">Belongs to the plant ACBP60 protein family.</text>
</comment>
<dbReference type="PANTHER" id="PTHR31713">
    <property type="entry name" value="OS02G0177800 PROTEIN"/>
    <property type="match status" value="1"/>
</dbReference>
<feature type="domain" description="Calmodulin binding protein central" evidence="9">
    <location>
        <begin position="20"/>
        <end position="85"/>
    </location>
</feature>
<dbReference type="Pfam" id="PF20452">
    <property type="entry name" value="Calmod_bind_C"/>
    <property type="match status" value="1"/>
</dbReference>
<evidence type="ECO:0000256" key="2">
    <source>
        <dbReference type="ARBA" id="ARBA00007214"/>
    </source>
</evidence>
<comment type="subcellular location">
    <subcellularLocation>
        <location evidence="1">Nucleus</location>
    </subcellularLocation>
</comment>
<dbReference type="PANTHER" id="PTHR31713:SF42">
    <property type="entry name" value="PROTEIN SAR DEFICIENT 1"/>
    <property type="match status" value="1"/>
</dbReference>
<protein>
    <submittedName>
        <fullName evidence="11">Uncharacterized protein</fullName>
    </submittedName>
</protein>
<dbReference type="OrthoDB" id="757051at2759"/>
<evidence type="ECO:0000259" key="10">
    <source>
        <dbReference type="Pfam" id="PF20452"/>
    </source>
</evidence>
<dbReference type="InterPro" id="IPR046829">
    <property type="entry name" value="Calmod_bind_C"/>
</dbReference>
<dbReference type="Proteomes" id="UP000652761">
    <property type="component" value="Unassembled WGS sequence"/>
</dbReference>
<feature type="region of interest" description="Disordered" evidence="8">
    <location>
        <begin position="228"/>
        <end position="249"/>
    </location>
</feature>
<dbReference type="Pfam" id="PF20451">
    <property type="entry name" value="Calmod_bind_M"/>
    <property type="match status" value="1"/>
</dbReference>
<dbReference type="GO" id="GO:0043565">
    <property type="term" value="F:sequence-specific DNA binding"/>
    <property type="evidence" value="ECO:0007669"/>
    <property type="project" value="TreeGrafter"/>
</dbReference>
<evidence type="ECO:0000313" key="11">
    <source>
        <dbReference type="EMBL" id="MQL99355.1"/>
    </source>
</evidence>
<accession>A0A843VTT9</accession>
<feature type="domain" description="Calmodulin binding protein C-terminal" evidence="10">
    <location>
        <begin position="90"/>
        <end position="149"/>
    </location>
</feature>
<keyword evidence="4" id="KW-0238">DNA-binding</keyword>
<evidence type="ECO:0000256" key="7">
    <source>
        <dbReference type="ARBA" id="ARBA00023242"/>
    </source>
</evidence>
<dbReference type="GO" id="GO:0080142">
    <property type="term" value="P:regulation of salicylic acid biosynthetic process"/>
    <property type="evidence" value="ECO:0007669"/>
    <property type="project" value="TreeGrafter"/>
</dbReference>
<keyword evidence="3" id="KW-0805">Transcription regulation</keyword>
<dbReference type="InterPro" id="IPR012416">
    <property type="entry name" value="CBP60"/>
</dbReference>
<evidence type="ECO:0000256" key="5">
    <source>
        <dbReference type="ARBA" id="ARBA00023159"/>
    </source>
</evidence>
<dbReference type="GO" id="GO:0005516">
    <property type="term" value="F:calmodulin binding"/>
    <property type="evidence" value="ECO:0007669"/>
    <property type="project" value="InterPro"/>
</dbReference>
<dbReference type="GO" id="GO:0005634">
    <property type="term" value="C:nucleus"/>
    <property type="evidence" value="ECO:0007669"/>
    <property type="project" value="UniProtKB-SubCell"/>
</dbReference>
<evidence type="ECO:0000259" key="9">
    <source>
        <dbReference type="Pfam" id="PF20451"/>
    </source>
</evidence>
<evidence type="ECO:0000256" key="4">
    <source>
        <dbReference type="ARBA" id="ARBA00023125"/>
    </source>
</evidence>
<keyword evidence="7" id="KW-0539">Nucleus</keyword>
<organism evidence="11 12">
    <name type="scientific">Colocasia esculenta</name>
    <name type="common">Wild taro</name>
    <name type="synonym">Arum esculentum</name>
    <dbReference type="NCBI Taxonomy" id="4460"/>
    <lineage>
        <taxon>Eukaryota</taxon>
        <taxon>Viridiplantae</taxon>
        <taxon>Streptophyta</taxon>
        <taxon>Embryophyta</taxon>
        <taxon>Tracheophyta</taxon>
        <taxon>Spermatophyta</taxon>
        <taxon>Magnoliopsida</taxon>
        <taxon>Liliopsida</taxon>
        <taxon>Araceae</taxon>
        <taxon>Aroideae</taxon>
        <taxon>Colocasieae</taxon>
        <taxon>Colocasia</taxon>
    </lineage>
</organism>
<evidence type="ECO:0000256" key="3">
    <source>
        <dbReference type="ARBA" id="ARBA00023015"/>
    </source>
</evidence>
<keyword evidence="6" id="KW-0804">Transcription</keyword>
<keyword evidence="5" id="KW-0010">Activator</keyword>
<dbReference type="InterPro" id="IPR046830">
    <property type="entry name" value="Calmod_bind_M"/>
</dbReference>
<comment type="caution">
    <text evidence="11">The sequence shown here is derived from an EMBL/GenBank/DDBJ whole genome shotgun (WGS) entry which is preliminary data.</text>
</comment>
<proteinExistence type="inferred from homology"/>
<evidence type="ECO:0000256" key="6">
    <source>
        <dbReference type="ARBA" id="ARBA00023163"/>
    </source>
</evidence>
<reference evidence="11" key="1">
    <citation type="submission" date="2017-07" db="EMBL/GenBank/DDBJ databases">
        <title>Taro Niue Genome Assembly and Annotation.</title>
        <authorList>
            <person name="Atibalentja N."/>
            <person name="Keating K."/>
            <person name="Fields C.J."/>
        </authorList>
    </citation>
    <scope>NUCLEOTIDE SEQUENCE</scope>
    <source>
        <strain evidence="11">Niue_2</strain>
        <tissue evidence="11">Leaf</tissue>
    </source>
</reference>